<proteinExistence type="inferred from homology"/>
<evidence type="ECO:0000256" key="2">
    <source>
        <dbReference type="ARBA" id="ARBA00009477"/>
    </source>
</evidence>
<dbReference type="InterPro" id="IPR050739">
    <property type="entry name" value="MFP"/>
</dbReference>
<keyword evidence="5 9" id="KW-0997">Cell inner membrane</keyword>
<feature type="domain" description="AprE-like beta-barrel" evidence="11">
    <location>
        <begin position="326"/>
        <end position="414"/>
    </location>
</feature>
<dbReference type="PRINTS" id="PR01490">
    <property type="entry name" value="RTXTOXIND"/>
</dbReference>
<dbReference type="Pfam" id="PF26002">
    <property type="entry name" value="Beta-barrel_AprE"/>
    <property type="match status" value="1"/>
</dbReference>
<dbReference type="Gene3D" id="2.40.30.170">
    <property type="match status" value="1"/>
</dbReference>
<evidence type="ECO:0000256" key="5">
    <source>
        <dbReference type="ARBA" id="ARBA00022519"/>
    </source>
</evidence>
<dbReference type="InterPro" id="IPR058982">
    <property type="entry name" value="Beta-barrel_AprE"/>
</dbReference>
<keyword evidence="6 9" id="KW-0812">Transmembrane</keyword>
<dbReference type="InterPro" id="IPR058781">
    <property type="entry name" value="HH_AprE-like"/>
</dbReference>
<dbReference type="GO" id="GO:0005886">
    <property type="term" value="C:plasma membrane"/>
    <property type="evidence" value="ECO:0007669"/>
    <property type="project" value="UniProtKB-SubCell"/>
</dbReference>
<keyword evidence="8 9" id="KW-0472">Membrane</keyword>
<evidence type="ECO:0000256" key="8">
    <source>
        <dbReference type="ARBA" id="ARBA00023136"/>
    </source>
</evidence>
<dbReference type="NCBIfam" id="TIGR01843">
    <property type="entry name" value="type_I_hlyD"/>
    <property type="match status" value="1"/>
</dbReference>
<dbReference type="PROSITE" id="PS51257">
    <property type="entry name" value="PROKAR_LIPOPROTEIN"/>
    <property type="match status" value="1"/>
</dbReference>
<dbReference type="AlphaFoldDB" id="A0A2K9Z3A2"/>
<dbReference type="EMBL" id="CP025012">
    <property type="protein sequence ID" value="AUW42686.1"/>
    <property type="molecule type" value="Genomic_DNA"/>
</dbReference>
<evidence type="ECO:0000259" key="11">
    <source>
        <dbReference type="Pfam" id="PF26002"/>
    </source>
</evidence>
<evidence type="ECO:0000256" key="6">
    <source>
        <dbReference type="ARBA" id="ARBA00022692"/>
    </source>
</evidence>
<keyword evidence="3 9" id="KW-0813">Transport</keyword>
<evidence type="ECO:0000256" key="9">
    <source>
        <dbReference type="RuleBase" id="RU365093"/>
    </source>
</evidence>
<dbReference type="GO" id="GO:0015031">
    <property type="term" value="P:protein transport"/>
    <property type="evidence" value="ECO:0007669"/>
    <property type="project" value="InterPro"/>
</dbReference>
<evidence type="ECO:0000256" key="3">
    <source>
        <dbReference type="ARBA" id="ARBA00022448"/>
    </source>
</evidence>
<accession>A0A2K9Z3A2</accession>
<comment type="subcellular location">
    <subcellularLocation>
        <location evidence="1 9">Cell inner membrane</location>
        <topology evidence="1 9">Single-pass membrane protein</topology>
    </subcellularLocation>
</comment>
<feature type="domain" description="AprE-like long alpha-helical hairpin" evidence="10">
    <location>
        <begin position="94"/>
        <end position="283"/>
    </location>
</feature>
<organism evidence="12 13">
    <name type="scientific">Rhizobium leguminosarum</name>
    <dbReference type="NCBI Taxonomy" id="384"/>
    <lineage>
        <taxon>Bacteria</taxon>
        <taxon>Pseudomonadati</taxon>
        <taxon>Pseudomonadota</taxon>
        <taxon>Alphaproteobacteria</taxon>
        <taxon>Hyphomicrobiales</taxon>
        <taxon>Rhizobiaceae</taxon>
        <taxon>Rhizobium/Agrobacterium group</taxon>
        <taxon>Rhizobium</taxon>
    </lineage>
</organism>
<evidence type="ECO:0000256" key="1">
    <source>
        <dbReference type="ARBA" id="ARBA00004377"/>
    </source>
</evidence>
<sequence>MRSDTWQHLDHRASLRRYGLGGLALIGLFACSFGAWSAFVPLSGAVVASGRFEVDGSIKKVQHNAGGVVSEILVQDGQRVSQNQTVMRLDPTTVRSDLQIVVHQLADLRMTAARLNAERGGNDDFPSPPHILPSDESAFEDQLYLREKRMMKASQDARRGQEEGLAERINQLEKQIDGLAVQSKAKIIQKEIASRELLSLHGLLDQKLVLVSQVNTLERSATQLDGEIGEIQATVAEVRARIAETKLQILNIDQVAVAEASRLLADVEPKISQLEGRRIQAVDALARTDIKAPRDGFVHELSVHTVGGVIGAGEVLMMIVPEHVPLRVEGRVSPQDIDSIRSADKAFIRIVGLNHSTNPDLQAEVAMVGADLAQDSTTHVTYYPIELRLEPGAIDKLDDVHLVPGMPAEIFITTSSRTFAQYLWQPIRDRVSRAVREK</sequence>
<evidence type="ECO:0000259" key="10">
    <source>
        <dbReference type="Pfam" id="PF25994"/>
    </source>
</evidence>
<gene>
    <name evidence="12" type="ORF">CUJ84_Chr002330</name>
</gene>
<evidence type="ECO:0000313" key="12">
    <source>
        <dbReference type="EMBL" id="AUW42686.1"/>
    </source>
</evidence>
<comment type="similarity">
    <text evidence="2 9">Belongs to the membrane fusion protein (MFP) (TC 8.A.1) family.</text>
</comment>
<reference evidence="12 13" key="1">
    <citation type="submission" date="2017-11" db="EMBL/GenBank/DDBJ databases">
        <title>Complete genome of Rhizobium leguminosarum Norway, an ineffective micro-symbiont.</title>
        <authorList>
            <person name="Hoffrichter A."/>
            <person name="Liang J."/>
            <person name="Brachmann A."/>
            <person name="Marin M."/>
        </authorList>
    </citation>
    <scope>NUCLEOTIDE SEQUENCE [LARGE SCALE GENOMIC DNA]</scope>
    <source>
        <strain evidence="12 13">Norway</strain>
    </source>
</reference>
<protein>
    <recommendedName>
        <fullName evidence="9">Membrane fusion protein (MFP) family protein</fullName>
    </recommendedName>
</protein>
<dbReference type="RefSeq" id="WP_105006215.1">
    <property type="nucleotide sequence ID" value="NZ_CP025012.1"/>
</dbReference>
<name>A0A2K9Z3A2_RHILE</name>
<dbReference type="Gene3D" id="2.40.50.100">
    <property type="match status" value="1"/>
</dbReference>
<keyword evidence="7 9" id="KW-1133">Transmembrane helix</keyword>
<dbReference type="Pfam" id="PF25994">
    <property type="entry name" value="HH_AprE"/>
    <property type="match status" value="1"/>
</dbReference>
<evidence type="ECO:0000256" key="7">
    <source>
        <dbReference type="ARBA" id="ARBA00022989"/>
    </source>
</evidence>
<dbReference type="Proteomes" id="UP000238523">
    <property type="component" value="Chromosome"/>
</dbReference>
<evidence type="ECO:0000313" key="13">
    <source>
        <dbReference type="Proteomes" id="UP000238523"/>
    </source>
</evidence>
<keyword evidence="4 9" id="KW-1003">Cell membrane</keyword>
<feature type="transmembrane region" description="Helical" evidence="9">
    <location>
        <begin position="20"/>
        <end position="39"/>
    </location>
</feature>
<dbReference type="InterPro" id="IPR010129">
    <property type="entry name" value="T1SS_HlyD"/>
</dbReference>
<evidence type="ECO:0000256" key="4">
    <source>
        <dbReference type="ARBA" id="ARBA00022475"/>
    </source>
</evidence>
<dbReference type="PANTHER" id="PTHR30386:SF17">
    <property type="entry name" value="ALKALINE PROTEASE SECRETION PROTEIN APRE"/>
    <property type="match status" value="1"/>
</dbReference>
<dbReference type="PANTHER" id="PTHR30386">
    <property type="entry name" value="MEMBRANE FUSION SUBUNIT OF EMRAB-TOLC MULTIDRUG EFFLUX PUMP"/>
    <property type="match status" value="1"/>
</dbReference>